<evidence type="ECO:0000313" key="6">
    <source>
        <dbReference type="Proteomes" id="UP000326611"/>
    </source>
</evidence>
<accession>A0A5E7QT59</accession>
<dbReference type="EC" id="6.3.5.4" evidence="2"/>
<comment type="pathway">
    <text evidence="1">Amino-acid biosynthesis; L-asparagine biosynthesis; L-asparagine from L-aspartate (L-Gln route): step 1/1.</text>
</comment>
<reference evidence="5 6" key="1">
    <citation type="submission" date="2019-09" db="EMBL/GenBank/DDBJ databases">
        <authorList>
            <person name="Chandra G."/>
            <person name="Truman W A."/>
        </authorList>
    </citation>
    <scope>NUCLEOTIDE SEQUENCE [LARGE SCALE GENOMIC DNA]</scope>
    <source>
        <strain evidence="5">PS918</strain>
    </source>
</reference>
<dbReference type="EMBL" id="CABVIY010000001">
    <property type="protein sequence ID" value="VVP65059.1"/>
    <property type="molecule type" value="Genomic_DNA"/>
</dbReference>
<sequence length="529" mass="60317">MINCKINLQSRFGLPTFKNNKYQWTDGSHLSILDNPYISSTLFHNIDRWICIIRLNPSSIKDHPPLNTLNHSILSEIYKEFALLDSEGILLELVFGNNGNALRIIASNEGSIPIYFCQNSNTIYFNWDFKEITTKRRSLILDYEYLIKSTFEPTYSNRTAFQGISMLTAGSTCTFSRESCEYKYPAPELSLSREMEQIDTDEATDLFCSLLRNKTDFQLGQTNKIALELSGGLDSSTVAVTCALSCLSPKLNTYGILVSDPSLVKSQLKRRCTIINHIDASDYTVKIEDHLPILSSPASDKYYLNSEAYGAAFESIWHRAAADEQHIILNGCGGDELFPQFLEEDFSADRLRSIDDHSWKLYNQLLINRLTPKTQDILGSHLLPCAPQKIVDTGMLLAMARRAPLLLSHNLLPLYPFRDNNIIRFCSTLPSNLRVNKTLLSNFLKKNTQSSVFTNYPKETFMHADKIALLTQKTSILKNYNTFKIIEIGLIEKNIFKRDIEQLSVKTPRYVLDYLLNILAIERFLKAYL</sequence>
<evidence type="ECO:0000256" key="1">
    <source>
        <dbReference type="ARBA" id="ARBA00005187"/>
    </source>
</evidence>
<evidence type="ECO:0000313" key="5">
    <source>
        <dbReference type="EMBL" id="VVP65059.1"/>
    </source>
</evidence>
<evidence type="ECO:0000259" key="4">
    <source>
        <dbReference type="Pfam" id="PF00733"/>
    </source>
</evidence>
<dbReference type="GO" id="GO:0004066">
    <property type="term" value="F:asparagine synthase (glutamine-hydrolyzing) activity"/>
    <property type="evidence" value="ECO:0007669"/>
    <property type="project" value="UniProtKB-EC"/>
</dbReference>
<dbReference type="RefSeq" id="WP_150768250.1">
    <property type="nucleotide sequence ID" value="NZ_CABVIY010000001.1"/>
</dbReference>
<dbReference type="OrthoDB" id="5933081at2"/>
<dbReference type="InterPro" id="IPR001962">
    <property type="entry name" value="Asn_synthase"/>
</dbReference>
<name>A0A5E7QT59_PSEFL</name>
<gene>
    <name evidence="5" type="ORF">PS918_00025</name>
</gene>
<evidence type="ECO:0000256" key="2">
    <source>
        <dbReference type="ARBA" id="ARBA00012737"/>
    </source>
</evidence>
<dbReference type="Gene3D" id="3.40.50.620">
    <property type="entry name" value="HUPs"/>
    <property type="match status" value="1"/>
</dbReference>
<dbReference type="InterPro" id="IPR051786">
    <property type="entry name" value="ASN_synthetase/amidase"/>
</dbReference>
<dbReference type="Pfam" id="PF00733">
    <property type="entry name" value="Asn_synthase"/>
    <property type="match status" value="1"/>
</dbReference>
<dbReference type="PANTHER" id="PTHR43284:SF1">
    <property type="entry name" value="ASPARAGINE SYNTHETASE"/>
    <property type="match status" value="1"/>
</dbReference>
<evidence type="ECO:0000256" key="3">
    <source>
        <dbReference type="ARBA" id="ARBA00048741"/>
    </source>
</evidence>
<dbReference type="GO" id="GO:0006529">
    <property type="term" value="P:asparagine biosynthetic process"/>
    <property type="evidence" value="ECO:0007669"/>
    <property type="project" value="InterPro"/>
</dbReference>
<dbReference type="InterPro" id="IPR014729">
    <property type="entry name" value="Rossmann-like_a/b/a_fold"/>
</dbReference>
<organism evidence="5 6">
    <name type="scientific">Pseudomonas fluorescens</name>
    <dbReference type="NCBI Taxonomy" id="294"/>
    <lineage>
        <taxon>Bacteria</taxon>
        <taxon>Pseudomonadati</taxon>
        <taxon>Pseudomonadota</taxon>
        <taxon>Gammaproteobacteria</taxon>
        <taxon>Pseudomonadales</taxon>
        <taxon>Pseudomonadaceae</taxon>
        <taxon>Pseudomonas</taxon>
    </lineage>
</organism>
<comment type="catalytic activity">
    <reaction evidence="3">
        <text>L-aspartate + L-glutamine + ATP + H2O = L-asparagine + L-glutamate + AMP + diphosphate + H(+)</text>
        <dbReference type="Rhea" id="RHEA:12228"/>
        <dbReference type="ChEBI" id="CHEBI:15377"/>
        <dbReference type="ChEBI" id="CHEBI:15378"/>
        <dbReference type="ChEBI" id="CHEBI:29985"/>
        <dbReference type="ChEBI" id="CHEBI:29991"/>
        <dbReference type="ChEBI" id="CHEBI:30616"/>
        <dbReference type="ChEBI" id="CHEBI:33019"/>
        <dbReference type="ChEBI" id="CHEBI:58048"/>
        <dbReference type="ChEBI" id="CHEBI:58359"/>
        <dbReference type="ChEBI" id="CHEBI:456215"/>
        <dbReference type="EC" id="6.3.5.4"/>
    </reaction>
</comment>
<dbReference type="Proteomes" id="UP000326611">
    <property type="component" value="Unassembled WGS sequence"/>
</dbReference>
<dbReference type="SUPFAM" id="SSF52402">
    <property type="entry name" value="Adenine nucleotide alpha hydrolases-like"/>
    <property type="match status" value="1"/>
</dbReference>
<feature type="domain" description="Asparagine synthetase" evidence="4">
    <location>
        <begin position="210"/>
        <end position="355"/>
    </location>
</feature>
<dbReference type="PANTHER" id="PTHR43284">
    <property type="entry name" value="ASPARAGINE SYNTHETASE (GLUTAMINE-HYDROLYZING)"/>
    <property type="match status" value="1"/>
</dbReference>
<proteinExistence type="predicted"/>
<dbReference type="AlphaFoldDB" id="A0A5E7QT59"/>
<protein>
    <recommendedName>
        <fullName evidence="2">asparagine synthase (glutamine-hydrolyzing)</fullName>
        <ecNumber evidence="2">6.3.5.4</ecNumber>
    </recommendedName>
</protein>